<evidence type="ECO:0000313" key="1">
    <source>
        <dbReference type="EMBL" id="KAI0066972.1"/>
    </source>
</evidence>
<dbReference type="EMBL" id="MU277191">
    <property type="protein sequence ID" value="KAI0066972.1"/>
    <property type="molecule type" value="Genomic_DNA"/>
</dbReference>
<evidence type="ECO:0000313" key="2">
    <source>
        <dbReference type="Proteomes" id="UP000814140"/>
    </source>
</evidence>
<reference evidence="1" key="2">
    <citation type="journal article" date="2022" name="New Phytol.">
        <title>Evolutionary transition to the ectomycorrhizal habit in the genomes of a hyperdiverse lineage of mushroom-forming fungi.</title>
        <authorList>
            <person name="Looney B."/>
            <person name="Miyauchi S."/>
            <person name="Morin E."/>
            <person name="Drula E."/>
            <person name="Courty P.E."/>
            <person name="Kohler A."/>
            <person name="Kuo A."/>
            <person name="LaButti K."/>
            <person name="Pangilinan J."/>
            <person name="Lipzen A."/>
            <person name="Riley R."/>
            <person name="Andreopoulos W."/>
            <person name="He G."/>
            <person name="Johnson J."/>
            <person name="Nolan M."/>
            <person name="Tritt A."/>
            <person name="Barry K.W."/>
            <person name="Grigoriev I.V."/>
            <person name="Nagy L.G."/>
            <person name="Hibbett D."/>
            <person name="Henrissat B."/>
            <person name="Matheny P.B."/>
            <person name="Labbe J."/>
            <person name="Martin F.M."/>
        </authorList>
    </citation>
    <scope>NUCLEOTIDE SEQUENCE</scope>
    <source>
        <strain evidence="1">HHB10654</strain>
    </source>
</reference>
<feature type="non-terminal residue" evidence="1">
    <location>
        <position position="1"/>
    </location>
</feature>
<organism evidence="1 2">
    <name type="scientific">Artomyces pyxidatus</name>
    <dbReference type="NCBI Taxonomy" id="48021"/>
    <lineage>
        <taxon>Eukaryota</taxon>
        <taxon>Fungi</taxon>
        <taxon>Dikarya</taxon>
        <taxon>Basidiomycota</taxon>
        <taxon>Agaricomycotina</taxon>
        <taxon>Agaricomycetes</taxon>
        <taxon>Russulales</taxon>
        <taxon>Auriscalpiaceae</taxon>
        <taxon>Artomyces</taxon>
    </lineage>
</organism>
<proteinExistence type="predicted"/>
<feature type="non-terminal residue" evidence="1">
    <location>
        <position position="282"/>
    </location>
</feature>
<comment type="caution">
    <text evidence="1">The sequence shown here is derived from an EMBL/GenBank/DDBJ whole genome shotgun (WGS) entry which is preliminary data.</text>
</comment>
<keyword evidence="2" id="KW-1185">Reference proteome</keyword>
<sequence>DVLLYILSFLPLRDLESAAAVDKRWRILVKGMVRREVTSTVSRYLPHPLDFRALMRTTHCVLSGSVVLNCVLRGSGLTNWRPDDLDVCCPIAMAPRVMKHLTTIQGYHCAHINSPFHDPLLEPGYDAGIASLVILERNNGKQLNLIVSIDNTATTPLTHTWGTLVNNFLTADAICIAYPRMTLDGIACINPHRPDLPRHVHSANKYRVRGFSVENFNNNDVVHSPLRKSHFCPHEWRTHFDAGCFTFRFGNVGDINLNDPVVPPPFGHSSWRYGGDLCGGGC</sequence>
<gene>
    <name evidence="1" type="ORF">BV25DRAFT_1787318</name>
</gene>
<name>A0ACB8TEX3_9AGAM</name>
<dbReference type="Proteomes" id="UP000814140">
    <property type="component" value="Unassembled WGS sequence"/>
</dbReference>
<reference evidence="1" key="1">
    <citation type="submission" date="2021-03" db="EMBL/GenBank/DDBJ databases">
        <authorList>
            <consortium name="DOE Joint Genome Institute"/>
            <person name="Ahrendt S."/>
            <person name="Looney B.P."/>
            <person name="Miyauchi S."/>
            <person name="Morin E."/>
            <person name="Drula E."/>
            <person name="Courty P.E."/>
            <person name="Chicoki N."/>
            <person name="Fauchery L."/>
            <person name="Kohler A."/>
            <person name="Kuo A."/>
            <person name="Labutti K."/>
            <person name="Pangilinan J."/>
            <person name="Lipzen A."/>
            <person name="Riley R."/>
            <person name="Andreopoulos W."/>
            <person name="He G."/>
            <person name="Johnson J."/>
            <person name="Barry K.W."/>
            <person name="Grigoriev I.V."/>
            <person name="Nagy L."/>
            <person name="Hibbett D."/>
            <person name="Henrissat B."/>
            <person name="Matheny P.B."/>
            <person name="Labbe J."/>
            <person name="Martin F."/>
        </authorList>
    </citation>
    <scope>NUCLEOTIDE SEQUENCE</scope>
    <source>
        <strain evidence="1">HHB10654</strain>
    </source>
</reference>
<accession>A0ACB8TEX3</accession>
<protein>
    <submittedName>
        <fullName evidence="1">Uncharacterized protein</fullName>
    </submittedName>
</protein>